<proteinExistence type="predicted"/>
<dbReference type="Gene3D" id="3.40.50.1820">
    <property type="entry name" value="alpha/beta hydrolase"/>
    <property type="match status" value="1"/>
</dbReference>
<keyword evidence="3" id="KW-0274">FAD</keyword>
<sequence>MGHHGSKDETDGKGNEGIKLRGHYSSHMTGFVNIDGSKHPCDFTVTIGTDDVIHMIEKSPRHEATIIGEFNCAVLCKEPVPFSGGKFYVERSSETNSEYESMVYETLLPFGEEDYFFKGIRSAREDTFVGNDAGNDATDVSSMSIVIKKGPSFTAETLTTGHVSTLLADVAKELAGIAITGPGDDKKLEVEWKARLGFFLGGVIIHTSNMFSPTQFCPKTSARERRPLNLKGIEPEVYHIKANDGVPLLMTRYKCGNKGPILLLHGLCVTSRIFALDTIDKSAVEFFCEHGYDMWALEMRFSVALPSHRNPTKMHDAAEKDLPPVVDFILKTTESPDLQVWAHCVGSLTMHMAMLGGHIDGRKIRCFVASQTGFCIIASALNHAKASTRLDTIAVAFGFTGLNAYTDKNDHVREKMMTSVAKTLARSTLDNKNQCSNSVCHRITSMFGLMWEHRNINDSTHETLTEWFGFGQKDYYHHLAVCFRKGQLTDFKGKDIYTPDFKSKNRLHSPQYRKAMSKLDIPILYLVGSLNRSWDIEATRQSYIRLKEANPDQDYEWFQVPEYGHLDCVMGKDASKDVFPRILPFLEKYATPEKVWQGEDDGEYCNRQV</sequence>
<dbReference type="OrthoDB" id="9974421at2759"/>
<dbReference type="GO" id="GO:0016491">
    <property type="term" value="F:oxidoreductase activity"/>
    <property type="evidence" value="ECO:0007669"/>
    <property type="project" value="UniProtKB-KW"/>
</dbReference>
<dbReference type="EnsemblMetazoa" id="XM_030991441">
    <property type="protein sequence ID" value="XP_030847301"/>
    <property type="gene ID" value="LOC115926599"/>
</dbReference>
<dbReference type="GeneID" id="115926599"/>
<evidence type="ECO:0000256" key="4">
    <source>
        <dbReference type="ARBA" id="ARBA00023002"/>
    </source>
</evidence>
<dbReference type="Proteomes" id="UP000007110">
    <property type="component" value="Unassembled WGS sequence"/>
</dbReference>
<evidence type="ECO:0000256" key="3">
    <source>
        <dbReference type="ARBA" id="ARBA00022827"/>
    </source>
</evidence>
<dbReference type="KEGG" id="spu:115926599"/>
<dbReference type="InParanoid" id="A0A7M7PCU4"/>
<dbReference type="AlphaFoldDB" id="A0A7M7PCU4"/>
<reference evidence="6" key="1">
    <citation type="submission" date="2015-02" db="EMBL/GenBank/DDBJ databases">
        <title>Genome sequencing for Strongylocentrotus purpuratus.</title>
        <authorList>
            <person name="Murali S."/>
            <person name="Liu Y."/>
            <person name="Vee V."/>
            <person name="English A."/>
            <person name="Wang M."/>
            <person name="Skinner E."/>
            <person name="Han Y."/>
            <person name="Muzny D.M."/>
            <person name="Worley K.C."/>
            <person name="Gibbs R.A."/>
        </authorList>
    </citation>
    <scope>NUCLEOTIDE SEQUENCE</scope>
</reference>
<evidence type="ECO:0000256" key="2">
    <source>
        <dbReference type="ARBA" id="ARBA00022630"/>
    </source>
</evidence>
<dbReference type="InterPro" id="IPR052542">
    <property type="entry name" value="Cholesterol_Oxidase"/>
</dbReference>
<dbReference type="EnsemblMetazoa" id="XM_003727845">
    <property type="protein sequence ID" value="XP_003727893"/>
    <property type="gene ID" value="LOC100893774"/>
</dbReference>
<keyword evidence="4" id="KW-0560">Oxidoreductase</keyword>
<evidence type="ECO:0000313" key="6">
    <source>
        <dbReference type="Proteomes" id="UP000007110"/>
    </source>
</evidence>
<evidence type="ECO:0000256" key="1">
    <source>
        <dbReference type="ARBA" id="ARBA00001974"/>
    </source>
</evidence>
<dbReference type="SUPFAM" id="SSF53474">
    <property type="entry name" value="alpha/beta-Hydrolases"/>
    <property type="match status" value="1"/>
</dbReference>
<reference evidence="5" key="2">
    <citation type="submission" date="2021-01" db="UniProtKB">
        <authorList>
            <consortium name="EnsemblMetazoa"/>
        </authorList>
    </citation>
    <scope>IDENTIFICATION</scope>
</reference>
<evidence type="ECO:0000313" key="5">
    <source>
        <dbReference type="EnsemblMetazoa" id="XP_030847301"/>
    </source>
</evidence>
<dbReference type="PANTHER" id="PTHR47470:SF1">
    <property type="entry name" value="FAD-DEPENDENT OXIDOREDUCTASE 2 FAD BINDING DOMAIN-CONTAINING PROTEIN"/>
    <property type="match status" value="1"/>
</dbReference>
<keyword evidence="2" id="KW-0285">Flavoprotein</keyword>
<dbReference type="RefSeq" id="XP_030847301.1">
    <property type="nucleotide sequence ID" value="XM_030991441.1"/>
</dbReference>
<organism evidence="5 6">
    <name type="scientific">Strongylocentrotus purpuratus</name>
    <name type="common">Purple sea urchin</name>
    <dbReference type="NCBI Taxonomy" id="7668"/>
    <lineage>
        <taxon>Eukaryota</taxon>
        <taxon>Metazoa</taxon>
        <taxon>Echinodermata</taxon>
        <taxon>Eleutherozoa</taxon>
        <taxon>Echinozoa</taxon>
        <taxon>Echinoidea</taxon>
        <taxon>Euechinoidea</taxon>
        <taxon>Echinacea</taxon>
        <taxon>Camarodonta</taxon>
        <taxon>Echinidea</taxon>
        <taxon>Strongylocentrotidae</taxon>
        <taxon>Strongylocentrotus</taxon>
    </lineage>
</organism>
<comment type="cofactor">
    <cofactor evidence="1">
        <name>FAD</name>
        <dbReference type="ChEBI" id="CHEBI:57692"/>
    </cofactor>
</comment>
<dbReference type="InterPro" id="IPR029058">
    <property type="entry name" value="AB_hydrolase_fold"/>
</dbReference>
<dbReference type="GeneID" id="100893774"/>
<accession>A0A7M7PCU4</accession>
<keyword evidence="6" id="KW-1185">Reference proteome</keyword>
<dbReference type="RefSeq" id="XP_003727893.1">
    <property type="nucleotide sequence ID" value="XM_003727845.3"/>
</dbReference>
<protein>
    <submittedName>
        <fullName evidence="5">Uncharacterized protein</fullName>
    </submittedName>
</protein>
<name>A0A7M7PCU4_STRPU</name>
<dbReference type="PANTHER" id="PTHR47470">
    <property type="entry name" value="CHOLESTEROL OXIDASE"/>
    <property type="match status" value="1"/>
</dbReference>
<dbReference type="KEGG" id="spu:100893774"/>